<dbReference type="PANTHER" id="PTHR44943:SF8">
    <property type="entry name" value="TPR REPEAT-CONTAINING PROTEIN MJ0263"/>
    <property type="match status" value="1"/>
</dbReference>
<sequence>MVIARSDDVNARTTRRPSCILILLSLFWLLLPSDGGAVSYTFGLHPDRERLVFTFPGTLPKYDVARTGGREFSVSIPAGMGGVSGPRPDFGGAALIRDVRVAPSGADVRMGTDAFGYVAFTLENPSRLVIDVFRDPLGARWRPNGTTPRPRAEAPAPTPVAKPEPAAHKAAATDRGAAPVTQSTPEVQTPPAATARQADIPPVAPASQPTPAAPVVSRTDGHVVSGKVARPGATGSDAGESAPAPARQDEAPAQTAPRQSQPEPPSATANVFRGKVVRGGEVPEARESVPLAEPVAPAPAAPVAQVPAAPAQAPAPEAVSKPMGEDNASRVTQDVADFIREESGPWVYRARLGKDGAPQPPTAEVPAPRVAEEAPVAPRTPDLPQPLVEAEPANATEEVAAEEAEQAPAEGTNATTPDFDEVMLAAQTAQSTGEHDVALEHLDILTRDSRVPAELKEEALYLKADILYSKYSGEFDKHFDEINGAYEAAMNFNLDSKRVPAALLKRGVLNLHVENVPEATAFFNLLRNRHKNDPNVPLTYYYWGDYHFKKKDYQRAADEFQYLVQVYPDSPFVREASLGLARSLRELGYDKQAFQIVDFIEKRWPRYYIEFPPFLQLQGDAAFSVKNYQAAKDYYWAYYNIDPQGDDADVILARLGDIYVNTDKPAAAREVYEKAIAEFPDREGGLVSKMRLAEEGIYDEPSVEQMFTIFDRPLNLKPSQIYQEIIADYPDSELAPLAQLKLGIWQLWNKKYFDAIAASRDFATRYPDSPLLPRARDVGLQAFSMVVEPLVREENYPMILKLWKDYDFLRDSLEELSPGARMALALSFWKRGEPAQALDIVTPFLRQPQIPDVSEMAMSLALSVYLENQAWDKVLDVSQAVRNWELSPDHRRELRYAQALAYENLGDFEHSRPLWAELGMDTQLDERQHAYALYFMALGAMDSNQLKQAYDYAQEALETFLRTGEDKGKIRDSLRMLMDVTERTGRAGEALKWAAEYEKNIDSSDPSWPALRYRMAGLHKKLGDLVEWRKILEALSQAMPGSLYGRMAASDLQLDSLEQATRPYQPDARMQ</sequence>
<proteinExistence type="predicted"/>
<feature type="compositionally biased region" description="Low complexity" evidence="5">
    <location>
        <begin position="389"/>
        <end position="398"/>
    </location>
</feature>
<dbReference type="InterPro" id="IPR011990">
    <property type="entry name" value="TPR-like_helical_dom_sf"/>
</dbReference>
<dbReference type="InterPro" id="IPR019734">
    <property type="entry name" value="TPR_rpt"/>
</dbReference>
<dbReference type="Pfam" id="PF13174">
    <property type="entry name" value="TPR_6"/>
    <property type="match status" value="3"/>
</dbReference>
<feature type="repeat" description="TPR" evidence="4">
    <location>
        <begin position="537"/>
        <end position="570"/>
    </location>
</feature>
<feature type="compositionally biased region" description="Low complexity" evidence="5">
    <location>
        <begin position="146"/>
        <end position="155"/>
    </location>
</feature>
<dbReference type="SUPFAM" id="SSF48435">
    <property type="entry name" value="Bacterial muramidases"/>
    <property type="match status" value="1"/>
</dbReference>
<keyword evidence="3 4" id="KW-0802">TPR repeat</keyword>
<name>A0A846QIU6_9BACT</name>
<protein>
    <submittedName>
        <fullName evidence="6">TolA-binding protein</fullName>
    </submittedName>
</protein>
<evidence type="ECO:0000256" key="5">
    <source>
        <dbReference type="SAM" id="MobiDB-lite"/>
    </source>
</evidence>
<accession>A0A846QIU6</accession>
<dbReference type="SUPFAM" id="SSF48452">
    <property type="entry name" value="TPR-like"/>
    <property type="match status" value="1"/>
</dbReference>
<comment type="caution">
    <text evidence="6">The sequence shown here is derived from an EMBL/GenBank/DDBJ whole genome shotgun (WGS) entry which is preliminary data.</text>
</comment>
<dbReference type="InterPro" id="IPR051685">
    <property type="entry name" value="Ycf3/AcsC/BcsC/TPR_MFPF"/>
</dbReference>
<evidence type="ECO:0000313" key="7">
    <source>
        <dbReference type="Proteomes" id="UP000580856"/>
    </source>
</evidence>
<dbReference type="PANTHER" id="PTHR44943">
    <property type="entry name" value="CELLULOSE SYNTHASE OPERON PROTEIN C"/>
    <property type="match status" value="1"/>
</dbReference>
<evidence type="ECO:0000256" key="1">
    <source>
        <dbReference type="ARBA" id="ARBA00022729"/>
    </source>
</evidence>
<dbReference type="SMART" id="SM00028">
    <property type="entry name" value="TPR"/>
    <property type="match status" value="5"/>
</dbReference>
<dbReference type="GO" id="GO:0042597">
    <property type="term" value="C:periplasmic space"/>
    <property type="evidence" value="ECO:0007669"/>
    <property type="project" value="InterPro"/>
</dbReference>
<gene>
    <name evidence="6" type="ORF">GGQ74_000640</name>
</gene>
<keyword evidence="7" id="KW-1185">Reference proteome</keyword>
<dbReference type="PROSITE" id="PS50005">
    <property type="entry name" value="TPR"/>
    <property type="match status" value="2"/>
</dbReference>
<dbReference type="AlphaFoldDB" id="A0A846QIU6"/>
<dbReference type="EMBL" id="JAATJA010000001">
    <property type="protein sequence ID" value="NJB67000.1"/>
    <property type="molecule type" value="Genomic_DNA"/>
</dbReference>
<dbReference type="InterPro" id="IPR008939">
    <property type="entry name" value="Lytic_TGlycosylase_superhlx_U"/>
</dbReference>
<dbReference type="Proteomes" id="UP000580856">
    <property type="component" value="Unassembled WGS sequence"/>
</dbReference>
<feature type="compositionally biased region" description="Low complexity" evidence="5">
    <location>
        <begin position="364"/>
        <end position="379"/>
    </location>
</feature>
<evidence type="ECO:0000256" key="4">
    <source>
        <dbReference type="PROSITE-ProRule" id="PRU00339"/>
    </source>
</evidence>
<keyword evidence="1" id="KW-0732">Signal</keyword>
<reference evidence="6 7" key="1">
    <citation type="submission" date="2020-03" db="EMBL/GenBank/DDBJ databases">
        <title>Genomic Encyclopedia of Type Strains, Phase IV (KMG-IV): sequencing the most valuable type-strain genomes for metagenomic binning, comparative biology and taxonomic classification.</title>
        <authorList>
            <person name="Goeker M."/>
        </authorList>
    </citation>
    <scope>NUCLEOTIDE SEQUENCE [LARGE SCALE GENOMIC DNA]</scope>
    <source>
        <strain evidence="6 7">DSM 24233</strain>
    </source>
</reference>
<dbReference type="GO" id="GO:0004553">
    <property type="term" value="F:hydrolase activity, hydrolyzing O-glycosyl compounds"/>
    <property type="evidence" value="ECO:0007669"/>
    <property type="project" value="InterPro"/>
</dbReference>
<evidence type="ECO:0000256" key="2">
    <source>
        <dbReference type="ARBA" id="ARBA00022737"/>
    </source>
</evidence>
<keyword evidence="2" id="KW-0677">Repeat</keyword>
<evidence type="ECO:0000256" key="3">
    <source>
        <dbReference type="ARBA" id="ARBA00022803"/>
    </source>
</evidence>
<dbReference type="RefSeq" id="WP_167940091.1">
    <property type="nucleotide sequence ID" value="NZ_JAATJA010000001.1"/>
</dbReference>
<feature type="region of interest" description="Disordered" evidence="5">
    <location>
        <begin position="138"/>
        <end position="273"/>
    </location>
</feature>
<organism evidence="6 7">
    <name type="scientific">Desulfobaculum xiamenense</name>
    <dbReference type="NCBI Taxonomy" id="995050"/>
    <lineage>
        <taxon>Bacteria</taxon>
        <taxon>Pseudomonadati</taxon>
        <taxon>Thermodesulfobacteriota</taxon>
        <taxon>Desulfovibrionia</taxon>
        <taxon>Desulfovibrionales</taxon>
        <taxon>Desulfovibrionaceae</taxon>
        <taxon>Desulfobaculum</taxon>
    </lineage>
</organism>
<feature type="repeat" description="TPR" evidence="4">
    <location>
        <begin position="649"/>
        <end position="682"/>
    </location>
</feature>
<dbReference type="Gene3D" id="1.25.40.10">
    <property type="entry name" value="Tetratricopeptide repeat domain"/>
    <property type="match status" value="4"/>
</dbReference>
<evidence type="ECO:0000313" key="6">
    <source>
        <dbReference type="EMBL" id="NJB67000.1"/>
    </source>
</evidence>
<feature type="region of interest" description="Disordered" evidence="5">
    <location>
        <begin position="353"/>
        <end position="415"/>
    </location>
</feature>